<dbReference type="OrthoDB" id="1443905at2"/>
<feature type="transmembrane region" description="Helical" evidence="1">
    <location>
        <begin position="25"/>
        <end position="48"/>
    </location>
</feature>
<dbReference type="AlphaFoldDB" id="A0A226GWE9"/>
<dbReference type="RefSeq" id="WP_089051323.1">
    <property type="nucleotide sequence ID" value="NZ_FXTV01000004.1"/>
</dbReference>
<reference evidence="2 3" key="1">
    <citation type="submission" date="2016-11" db="EMBL/GenBank/DDBJ databases">
        <title>Whole genomes of Flavobacteriaceae.</title>
        <authorList>
            <person name="Stine C."/>
            <person name="Li C."/>
            <person name="Tadesse D."/>
        </authorList>
    </citation>
    <scope>NUCLEOTIDE SEQUENCE [LARGE SCALE GENOMIC DNA]</scope>
    <source>
        <strain evidence="2 3">DSM 18292</strain>
    </source>
</reference>
<proteinExistence type="predicted"/>
<protein>
    <submittedName>
        <fullName evidence="2">Uncharacterized protein</fullName>
    </submittedName>
</protein>
<organism evidence="2 3">
    <name type="scientific">Flavobacterium hercynium</name>
    <dbReference type="NCBI Taxonomy" id="387094"/>
    <lineage>
        <taxon>Bacteria</taxon>
        <taxon>Pseudomonadati</taxon>
        <taxon>Bacteroidota</taxon>
        <taxon>Flavobacteriia</taxon>
        <taxon>Flavobacteriales</taxon>
        <taxon>Flavobacteriaceae</taxon>
        <taxon>Flavobacterium</taxon>
    </lineage>
</organism>
<keyword evidence="3" id="KW-1185">Reference proteome</keyword>
<feature type="transmembrane region" description="Helical" evidence="1">
    <location>
        <begin position="60"/>
        <end position="78"/>
    </location>
</feature>
<keyword evidence="1" id="KW-1133">Transmembrane helix</keyword>
<name>A0A226GWE9_9FLAO</name>
<evidence type="ECO:0000313" key="2">
    <source>
        <dbReference type="EMBL" id="OXA86034.1"/>
    </source>
</evidence>
<dbReference type="EMBL" id="MUGW01000043">
    <property type="protein sequence ID" value="OXA86034.1"/>
    <property type="molecule type" value="Genomic_DNA"/>
</dbReference>
<evidence type="ECO:0000256" key="1">
    <source>
        <dbReference type="SAM" id="Phobius"/>
    </source>
</evidence>
<keyword evidence="1" id="KW-0812">Transmembrane</keyword>
<accession>A0A226GWE9</accession>
<evidence type="ECO:0000313" key="3">
    <source>
        <dbReference type="Proteomes" id="UP000198345"/>
    </source>
</evidence>
<keyword evidence="1" id="KW-0472">Membrane</keyword>
<gene>
    <name evidence="2" type="ORF">B0A66_18385</name>
</gene>
<dbReference type="Proteomes" id="UP000198345">
    <property type="component" value="Unassembled WGS sequence"/>
</dbReference>
<comment type="caution">
    <text evidence="2">The sequence shown here is derived from an EMBL/GenBank/DDBJ whole genome shotgun (WGS) entry which is preliminary data.</text>
</comment>
<sequence length="262" mass="30519">MTFADLIKDFLDSTKERLKTPISGAFLYSFLIYNWRPILLLLFSNASIEDKIIVINNEYCTFWSLFIPLVIATFYTLLVPKIMLQIENDLTETKKGRLTNIYSVRKHRTSEKKSLAIDEVELNDIVSGNKSKQELVERIAILEQSSLQRAAADQNVIESLNTKLKEANDFSKEILERNHELSEIDENPIIKFYKIISAEDRNQLKNFVFSARPWKFENFSIELRRQLISNQLVYREKKSQDWLLSQKGASFIELVALLNQTS</sequence>